<accession>A0AAD0RUT1</accession>
<keyword evidence="2" id="KW-1185">Reference proteome</keyword>
<protein>
    <submittedName>
        <fullName evidence="1">Phage major capsid protein, P2 family</fullName>
    </submittedName>
</protein>
<reference evidence="1 2" key="1">
    <citation type="submission" date="2018-08" db="EMBL/GenBank/DDBJ databases">
        <title>Complete genome sequence of JP2-74.</title>
        <authorList>
            <person name="Wu L."/>
        </authorList>
    </citation>
    <scope>NUCLEOTIDE SEQUENCE [LARGE SCALE GENOMIC DNA]</scope>
    <source>
        <strain evidence="1 2">JP2-74</strain>
    </source>
</reference>
<dbReference type="Pfam" id="PF05125">
    <property type="entry name" value="Phage_cap_P2"/>
    <property type="match status" value="1"/>
</dbReference>
<evidence type="ECO:0000313" key="1">
    <source>
        <dbReference type="EMBL" id="AXT47730.1"/>
    </source>
</evidence>
<dbReference type="RefSeq" id="WP_019100186.1">
    <property type="nucleotide sequence ID" value="NZ_CP031968.1"/>
</dbReference>
<sequence length="343" mass="38756">MRNETREQFKHYLSDIARLNGIEVGDVVSKFSVEPSVQQKLETRVQESSDFLGKINLFPVQEQSGDTVGLGVSGPIAGTQNTDEGERETRDVAQLDEDGYRCEQINYDSHLKYKTLDAWAKFPDFAPRLSGAIIQRIALDRIMMGFNGVKRARTSNRVQYPLLQDVAVGWLQKIRERAPGRYLKEGHKEAGKMKIGKGGDFNNLDAMVFAAVNELIDSWHQNDTQLVAICGRRLMSDKLFPLVNGNHDPMNQKAAQDLIVSQRRIGNLQAVQVPYFPSNAVLITRLDNLSVYWQEGTNRRSIIDNPKRDRIETFQSSNDDFVIEDYGCCAFIENIELIPESAA</sequence>
<dbReference type="KEGG" id="crz:D1345_16775"/>
<dbReference type="Proteomes" id="UP000259465">
    <property type="component" value="Chromosome"/>
</dbReference>
<dbReference type="AlphaFoldDB" id="A0AAD0RUT1"/>
<dbReference type="NCBIfam" id="TIGR01551">
    <property type="entry name" value="major_capsid_P2"/>
    <property type="match status" value="1"/>
</dbReference>
<proteinExistence type="predicted"/>
<name>A0AAD0RUT1_9NEIS</name>
<dbReference type="InterPro" id="IPR006441">
    <property type="entry name" value="Phage_P2_GpN"/>
</dbReference>
<gene>
    <name evidence="1" type="ORF">D1345_16775</name>
</gene>
<dbReference type="EMBL" id="CP031968">
    <property type="protein sequence ID" value="AXT47730.1"/>
    <property type="molecule type" value="Genomic_DNA"/>
</dbReference>
<evidence type="ECO:0000313" key="2">
    <source>
        <dbReference type="Proteomes" id="UP000259465"/>
    </source>
</evidence>
<organism evidence="1 2">
    <name type="scientific">Chromobacterium rhizoryzae</name>
    <dbReference type="NCBI Taxonomy" id="1778675"/>
    <lineage>
        <taxon>Bacteria</taxon>
        <taxon>Pseudomonadati</taxon>
        <taxon>Pseudomonadota</taxon>
        <taxon>Betaproteobacteria</taxon>
        <taxon>Neisseriales</taxon>
        <taxon>Chromobacteriaceae</taxon>
        <taxon>Chromobacterium</taxon>
    </lineage>
</organism>